<protein>
    <submittedName>
        <fullName evidence="1">Unannotated protein</fullName>
    </submittedName>
</protein>
<proteinExistence type="predicted"/>
<evidence type="ECO:0000313" key="1">
    <source>
        <dbReference type="EMBL" id="CAB5067731.1"/>
    </source>
</evidence>
<sequence length="138" mass="16138">MVLTLRDLNRPTATIDGVTLIERVNGMIETMFETPQYENTYIANWKAFSRGHDDWFRSDGIHLTIRGTLALGWFISNVVAHVAEVPCTSYETEVCPKPKWKDSHVNWLRRYRVQYTETHCYEDGGMRRKVCARDRRLG</sequence>
<gene>
    <name evidence="1" type="ORF">UFOPK4347_01563</name>
</gene>
<reference evidence="1" key="1">
    <citation type="submission" date="2020-05" db="EMBL/GenBank/DDBJ databases">
        <authorList>
            <person name="Chiriac C."/>
            <person name="Salcher M."/>
            <person name="Ghai R."/>
            <person name="Kavagutti S V."/>
        </authorList>
    </citation>
    <scope>NUCLEOTIDE SEQUENCE</scope>
</reference>
<name>A0A6J7UP49_9ZZZZ</name>
<accession>A0A6J7UP49</accession>
<dbReference type="AlphaFoldDB" id="A0A6J7UP49"/>
<dbReference type="EMBL" id="CAFBQU010000065">
    <property type="protein sequence ID" value="CAB5067731.1"/>
    <property type="molecule type" value="Genomic_DNA"/>
</dbReference>
<organism evidence="1">
    <name type="scientific">freshwater metagenome</name>
    <dbReference type="NCBI Taxonomy" id="449393"/>
    <lineage>
        <taxon>unclassified sequences</taxon>
        <taxon>metagenomes</taxon>
        <taxon>ecological metagenomes</taxon>
    </lineage>
</organism>